<dbReference type="SUPFAM" id="SSF55729">
    <property type="entry name" value="Acyl-CoA N-acyltransferases (Nat)"/>
    <property type="match status" value="1"/>
</dbReference>
<sequence length="208" mass="22445">MLVKAWADGWAIARATPAPVEVPEGYRIDVNRPGHLTRYVLPTHAPELAARLTAPDTWLKICAAAPRLDGRWEVQAPEYLMSAQLTTTAPICPPEYELEVSVGEVIDVVVSKDGALAARGKAAVSREYAVIDQVVTEPGHQRRGLGTTVMRALSQAASRSGARTGVLVATEQGQQLYDRLGWVLVSPMTAARLCAQECPELRADPPRG</sequence>
<dbReference type="InterPro" id="IPR000182">
    <property type="entry name" value="GNAT_dom"/>
</dbReference>
<feature type="domain" description="N-acetyltransferase" evidence="1">
    <location>
        <begin position="59"/>
        <end position="205"/>
    </location>
</feature>
<organism evidence="2 3">
    <name type="scientific">Kribbella koreensis</name>
    <dbReference type="NCBI Taxonomy" id="57909"/>
    <lineage>
        <taxon>Bacteria</taxon>
        <taxon>Bacillati</taxon>
        <taxon>Actinomycetota</taxon>
        <taxon>Actinomycetes</taxon>
        <taxon>Propionibacteriales</taxon>
        <taxon>Kribbellaceae</taxon>
        <taxon>Kribbella</taxon>
    </lineage>
</organism>
<dbReference type="Pfam" id="PF00583">
    <property type="entry name" value="Acetyltransf_1"/>
    <property type="match status" value="1"/>
</dbReference>
<reference evidence="3" key="1">
    <citation type="journal article" date="2019" name="Int. J. Syst. Evol. Microbiol.">
        <title>The Global Catalogue of Microorganisms (GCM) 10K type strain sequencing project: providing services to taxonomists for standard genome sequencing and annotation.</title>
        <authorList>
            <consortium name="The Broad Institute Genomics Platform"/>
            <consortium name="The Broad Institute Genome Sequencing Center for Infectious Disease"/>
            <person name="Wu L."/>
            <person name="Ma J."/>
        </authorList>
    </citation>
    <scope>NUCLEOTIDE SEQUENCE [LARGE SCALE GENOMIC DNA]</scope>
    <source>
        <strain evidence="3">JCM 10977</strain>
    </source>
</reference>
<evidence type="ECO:0000313" key="2">
    <source>
        <dbReference type="EMBL" id="GAA0961386.1"/>
    </source>
</evidence>
<dbReference type="EMBL" id="BAAAHK010000022">
    <property type="protein sequence ID" value="GAA0961386.1"/>
    <property type="molecule type" value="Genomic_DNA"/>
</dbReference>
<dbReference type="Proteomes" id="UP001500542">
    <property type="component" value="Unassembled WGS sequence"/>
</dbReference>
<accession>A0ABP4C6G8</accession>
<protein>
    <recommendedName>
        <fullName evidence="1">N-acetyltransferase domain-containing protein</fullName>
    </recommendedName>
</protein>
<dbReference type="InterPro" id="IPR016181">
    <property type="entry name" value="Acyl_CoA_acyltransferase"/>
</dbReference>
<dbReference type="RefSeq" id="WP_343982726.1">
    <property type="nucleotide sequence ID" value="NZ_BAAAHK010000022.1"/>
</dbReference>
<proteinExistence type="predicted"/>
<evidence type="ECO:0000313" key="3">
    <source>
        <dbReference type="Proteomes" id="UP001500542"/>
    </source>
</evidence>
<name>A0ABP4C6G8_9ACTN</name>
<keyword evidence="3" id="KW-1185">Reference proteome</keyword>
<evidence type="ECO:0000259" key="1">
    <source>
        <dbReference type="PROSITE" id="PS51186"/>
    </source>
</evidence>
<dbReference type="PROSITE" id="PS51186">
    <property type="entry name" value="GNAT"/>
    <property type="match status" value="1"/>
</dbReference>
<dbReference type="CDD" id="cd04301">
    <property type="entry name" value="NAT_SF"/>
    <property type="match status" value="1"/>
</dbReference>
<gene>
    <name evidence="2" type="ORF">GCM10009554_77750</name>
</gene>
<dbReference type="Gene3D" id="3.40.630.30">
    <property type="match status" value="1"/>
</dbReference>
<comment type="caution">
    <text evidence="2">The sequence shown here is derived from an EMBL/GenBank/DDBJ whole genome shotgun (WGS) entry which is preliminary data.</text>
</comment>